<dbReference type="GO" id="GO:0051747">
    <property type="term" value="F:cytosine C-5 DNA demethylase activity"/>
    <property type="evidence" value="ECO:0007669"/>
    <property type="project" value="TreeGrafter"/>
</dbReference>
<dbReference type="SUPFAM" id="SSF51197">
    <property type="entry name" value="Clavaminate synthase-like"/>
    <property type="match status" value="1"/>
</dbReference>
<dbReference type="EMBL" id="OOIP01000001">
    <property type="protein sequence ID" value="SPO34685.1"/>
    <property type="molecule type" value="Genomic_DNA"/>
</dbReference>
<evidence type="ECO:0000259" key="2">
    <source>
        <dbReference type="Pfam" id="PF13532"/>
    </source>
</evidence>
<reference evidence="3 4" key="1">
    <citation type="submission" date="2018-03" db="EMBL/GenBank/DDBJ databases">
        <authorList>
            <person name="Guldener U."/>
        </authorList>
    </citation>
    <scope>NUCLEOTIDE SEQUENCE [LARGE SCALE GENOMIC DNA]</scope>
    <source>
        <strain evidence="3 4">DAOM196992</strain>
    </source>
</reference>
<gene>
    <name evidence="3" type="ORF">PSFLO_00156</name>
</gene>
<keyword evidence="4" id="KW-1185">Reference proteome</keyword>
<dbReference type="OrthoDB" id="2163491at2759"/>
<feature type="compositionally biased region" description="Polar residues" evidence="1">
    <location>
        <begin position="68"/>
        <end position="80"/>
    </location>
</feature>
<dbReference type="Proteomes" id="UP000323386">
    <property type="component" value="Unassembled WGS sequence"/>
</dbReference>
<sequence>MSSPTEKMSAAAVATLDGLVPPTVSAAESPGQRRTNSPASCHSSASSPTTTGSTRSTSEGSPSSAETDATSVSELASGPSNAPFVWSETRQELCESLPYYRAYQSGSYVKGISVGSRPSFKRDDALVVRDSFVVGYLLGGCPSRRDIWASDGRVIISHGGGKSANVDDHTAGGVDEDSSRPAASSSSKLQLKGDQEEDDSVIASLIQTMRMKVPLVLIAAENYALLPMKLNCSFAVLGWYIITDGWAEKEEDDDLLGGKSFVRWKFRFEWIQAQGEPWWCLGPELHRSATWNPRQRKERFTKAERDLPALAPHYQKASRRLKVTLGDTAKAFDEGVERPRKRLRRGPMKSTVALRSSVSTEDAFSASHPVCTHCQRASPIVFDDGWMCLAPKCPRFFSRRSPGPLRFSDDFLKVRGDKAHGGFPNGREPWSLVPEAPLGTSLDQARGLWCSKCGRLSCRAVINRPRCPHCDSQVGPKKGLPLVPAPKLSLHADADVAIVSPVSGIVTHVKREGGLVAYSFNFPKRMGGCAVHLVQADVEHGATEDTADRIFAGFQQGSWPQEDPDESRKKKKKGKKRKRASGSKMDIGFITDDQESGRSTLVPFRRHPLRSSSLKGAMLTQQFTVNYGMAYKHAVAMGTNPIDATTPRCVTSSMSLIRARTAAVCPLDDEGVHRSSSTSEAMQRGFNEAYGCLYLPFQSMSFHDDGEPGLGPIVSSLSLGAEATMKFRVKAKLLLDSPSSLSGGRGSREQAAARAMRQEMQTLNRDRTVLTLRLRHGSVCVQEGAELQKRFEHAVEPGGFRVACTTRFIDPDINGR</sequence>
<feature type="region of interest" description="Disordered" evidence="1">
    <location>
        <begin position="166"/>
        <end position="195"/>
    </location>
</feature>
<dbReference type="InterPro" id="IPR032852">
    <property type="entry name" value="ALKBH2"/>
</dbReference>
<feature type="domain" description="Alpha-ketoglutarate-dependent dioxygenase AlkB-like" evidence="2">
    <location>
        <begin position="693"/>
        <end position="797"/>
    </location>
</feature>
<proteinExistence type="predicted"/>
<dbReference type="InterPro" id="IPR037151">
    <property type="entry name" value="AlkB-like_sf"/>
</dbReference>
<feature type="region of interest" description="Disordered" evidence="1">
    <location>
        <begin position="554"/>
        <end position="590"/>
    </location>
</feature>
<dbReference type="AlphaFoldDB" id="A0A5C3ESK5"/>
<dbReference type="InterPro" id="IPR027450">
    <property type="entry name" value="AlkB-like"/>
</dbReference>
<accession>A0A5C3ESK5</accession>
<feature type="region of interest" description="Disordered" evidence="1">
    <location>
        <begin position="1"/>
        <end position="82"/>
    </location>
</feature>
<organism evidence="3 4">
    <name type="scientific">Pseudozyma flocculosa</name>
    <dbReference type="NCBI Taxonomy" id="84751"/>
    <lineage>
        <taxon>Eukaryota</taxon>
        <taxon>Fungi</taxon>
        <taxon>Dikarya</taxon>
        <taxon>Basidiomycota</taxon>
        <taxon>Ustilaginomycotina</taxon>
        <taxon>Ustilaginomycetes</taxon>
        <taxon>Ustilaginales</taxon>
        <taxon>Ustilaginaceae</taxon>
        <taxon>Pseudozyma</taxon>
    </lineage>
</organism>
<dbReference type="PANTHER" id="PTHR31573">
    <property type="entry name" value="ALPHA-KETOGLUTARATE-DEPENDENT DIOXYGENASE ALKB HOMOLOG 2"/>
    <property type="match status" value="1"/>
</dbReference>
<dbReference type="PANTHER" id="PTHR31573:SF4">
    <property type="entry name" value="FE2OG DIOXYGENASE DOMAIN-CONTAINING PROTEIN"/>
    <property type="match status" value="1"/>
</dbReference>
<dbReference type="Gene3D" id="2.60.120.590">
    <property type="entry name" value="Alpha-ketoglutarate-dependent dioxygenase AlkB-like"/>
    <property type="match status" value="1"/>
</dbReference>
<evidence type="ECO:0000256" key="1">
    <source>
        <dbReference type="SAM" id="MobiDB-lite"/>
    </source>
</evidence>
<protein>
    <recommendedName>
        <fullName evidence="2">Alpha-ketoglutarate-dependent dioxygenase AlkB-like domain-containing protein</fullName>
    </recommendedName>
</protein>
<feature type="compositionally biased region" description="Basic residues" evidence="1">
    <location>
        <begin position="569"/>
        <end position="581"/>
    </location>
</feature>
<dbReference type="GO" id="GO:0008198">
    <property type="term" value="F:ferrous iron binding"/>
    <property type="evidence" value="ECO:0007669"/>
    <property type="project" value="TreeGrafter"/>
</dbReference>
<dbReference type="Pfam" id="PF13532">
    <property type="entry name" value="2OG-FeII_Oxy_2"/>
    <property type="match status" value="1"/>
</dbReference>
<dbReference type="GO" id="GO:0035516">
    <property type="term" value="F:broad specificity oxidative DNA demethylase activity"/>
    <property type="evidence" value="ECO:0007669"/>
    <property type="project" value="TreeGrafter"/>
</dbReference>
<name>A0A5C3ESK5_9BASI</name>
<evidence type="ECO:0000313" key="3">
    <source>
        <dbReference type="EMBL" id="SPO34685.1"/>
    </source>
</evidence>
<feature type="compositionally biased region" description="Low complexity" evidence="1">
    <location>
        <begin position="35"/>
        <end position="67"/>
    </location>
</feature>
<dbReference type="GO" id="GO:0006307">
    <property type="term" value="P:DNA alkylation repair"/>
    <property type="evidence" value="ECO:0007669"/>
    <property type="project" value="TreeGrafter"/>
</dbReference>
<evidence type="ECO:0000313" key="4">
    <source>
        <dbReference type="Proteomes" id="UP000323386"/>
    </source>
</evidence>